<evidence type="ECO:0000256" key="1">
    <source>
        <dbReference type="SAM" id="SignalP"/>
    </source>
</evidence>
<evidence type="ECO:0000313" key="2">
    <source>
        <dbReference type="EMBL" id="KAF8487075.1"/>
    </source>
</evidence>
<evidence type="ECO:0000313" key="3">
    <source>
        <dbReference type="Proteomes" id="UP000759537"/>
    </source>
</evidence>
<proteinExistence type="predicted"/>
<dbReference type="EMBL" id="WHVB01000001">
    <property type="protein sequence ID" value="KAF8487075.1"/>
    <property type="molecule type" value="Genomic_DNA"/>
</dbReference>
<accession>A0A9P5N5H9</accession>
<organism evidence="2 3">
    <name type="scientific">Russula ochroleuca</name>
    <dbReference type="NCBI Taxonomy" id="152965"/>
    <lineage>
        <taxon>Eukaryota</taxon>
        <taxon>Fungi</taxon>
        <taxon>Dikarya</taxon>
        <taxon>Basidiomycota</taxon>
        <taxon>Agaricomycotina</taxon>
        <taxon>Agaricomycetes</taxon>
        <taxon>Russulales</taxon>
        <taxon>Russulaceae</taxon>
        <taxon>Russula</taxon>
    </lineage>
</organism>
<reference evidence="2" key="1">
    <citation type="submission" date="2019-10" db="EMBL/GenBank/DDBJ databases">
        <authorList>
            <consortium name="DOE Joint Genome Institute"/>
            <person name="Kuo A."/>
            <person name="Miyauchi S."/>
            <person name="Kiss E."/>
            <person name="Drula E."/>
            <person name="Kohler A."/>
            <person name="Sanchez-Garcia M."/>
            <person name="Andreopoulos B."/>
            <person name="Barry K.W."/>
            <person name="Bonito G."/>
            <person name="Buee M."/>
            <person name="Carver A."/>
            <person name="Chen C."/>
            <person name="Cichocki N."/>
            <person name="Clum A."/>
            <person name="Culley D."/>
            <person name="Crous P.W."/>
            <person name="Fauchery L."/>
            <person name="Girlanda M."/>
            <person name="Hayes R."/>
            <person name="Keri Z."/>
            <person name="LaButti K."/>
            <person name="Lipzen A."/>
            <person name="Lombard V."/>
            <person name="Magnuson J."/>
            <person name="Maillard F."/>
            <person name="Morin E."/>
            <person name="Murat C."/>
            <person name="Nolan M."/>
            <person name="Ohm R."/>
            <person name="Pangilinan J."/>
            <person name="Pereira M."/>
            <person name="Perotto S."/>
            <person name="Peter M."/>
            <person name="Riley R."/>
            <person name="Sitrit Y."/>
            <person name="Stielow B."/>
            <person name="Szollosi G."/>
            <person name="Zifcakova L."/>
            <person name="Stursova M."/>
            <person name="Spatafora J.W."/>
            <person name="Tedersoo L."/>
            <person name="Vaario L.-M."/>
            <person name="Yamada A."/>
            <person name="Yan M."/>
            <person name="Wang P."/>
            <person name="Xu J."/>
            <person name="Bruns T."/>
            <person name="Baldrian P."/>
            <person name="Vilgalys R."/>
            <person name="Henrissat B."/>
            <person name="Grigoriev I.V."/>
            <person name="Hibbett D."/>
            <person name="Nagy L.G."/>
            <person name="Martin F.M."/>
        </authorList>
    </citation>
    <scope>NUCLEOTIDE SEQUENCE</scope>
    <source>
        <strain evidence="2">Prilba</strain>
    </source>
</reference>
<sequence length="60" mass="6381">MPTPAPLSMFVPVALCSMSVSLNLNLVTQQHPLTSTHNAQDLCLLTYGVVSILLQGDGKD</sequence>
<reference evidence="2" key="2">
    <citation type="journal article" date="2020" name="Nat. Commun.">
        <title>Large-scale genome sequencing of mycorrhizal fungi provides insights into the early evolution of symbiotic traits.</title>
        <authorList>
            <person name="Miyauchi S."/>
            <person name="Kiss E."/>
            <person name="Kuo A."/>
            <person name="Drula E."/>
            <person name="Kohler A."/>
            <person name="Sanchez-Garcia M."/>
            <person name="Morin E."/>
            <person name="Andreopoulos B."/>
            <person name="Barry K.W."/>
            <person name="Bonito G."/>
            <person name="Buee M."/>
            <person name="Carver A."/>
            <person name="Chen C."/>
            <person name="Cichocki N."/>
            <person name="Clum A."/>
            <person name="Culley D."/>
            <person name="Crous P.W."/>
            <person name="Fauchery L."/>
            <person name="Girlanda M."/>
            <person name="Hayes R.D."/>
            <person name="Keri Z."/>
            <person name="LaButti K."/>
            <person name="Lipzen A."/>
            <person name="Lombard V."/>
            <person name="Magnuson J."/>
            <person name="Maillard F."/>
            <person name="Murat C."/>
            <person name="Nolan M."/>
            <person name="Ohm R.A."/>
            <person name="Pangilinan J."/>
            <person name="Pereira M.F."/>
            <person name="Perotto S."/>
            <person name="Peter M."/>
            <person name="Pfister S."/>
            <person name="Riley R."/>
            <person name="Sitrit Y."/>
            <person name="Stielow J.B."/>
            <person name="Szollosi G."/>
            <person name="Zifcakova L."/>
            <person name="Stursova M."/>
            <person name="Spatafora J.W."/>
            <person name="Tedersoo L."/>
            <person name="Vaario L.M."/>
            <person name="Yamada A."/>
            <person name="Yan M."/>
            <person name="Wang P."/>
            <person name="Xu J."/>
            <person name="Bruns T."/>
            <person name="Baldrian P."/>
            <person name="Vilgalys R."/>
            <person name="Dunand C."/>
            <person name="Henrissat B."/>
            <person name="Grigoriev I.V."/>
            <person name="Hibbett D."/>
            <person name="Nagy L.G."/>
            <person name="Martin F.M."/>
        </authorList>
    </citation>
    <scope>NUCLEOTIDE SEQUENCE</scope>
    <source>
        <strain evidence="2">Prilba</strain>
    </source>
</reference>
<gene>
    <name evidence="2" type="ORF">DFH94DRAFT_687564</name>
</gene>
<keyword evidence="1" id="KW-0732">Signal</keyword>
<feature type="chain" id="PRO_5040374041" evidence="1">
    <location>
        <begin position="22"/>
        <end position="60"/>
    </location>
</feature>
<feature type="signal peptide" evidence="1">
    <location>
        <begin position="1"/>
        <end position="21"/>
    </location>
</feature>
<comment type="caution">
    <text evidence="2">The sequence shown here is derived from an EMBL/GenBank/DDBJ whole genome shotgun (WGS) entry which is preliminary data.</text>
</comment>
<dbReference type="Proteomes" id="UP000759537">
    <property type="component" value="Unassembled WGS sequence"/>
</dbReference>
<keyword evidence="3" id="KW-1185">Reference proteome</keyword>
<name>A0A9P5N5H9_9AGAM</name>
<protein>
    <submittedName>
        <fullName evidence="2">Uncharacterized protein</fullName>
    </submittedName>
</protein>
<dbReference type="AlphaFoldDB" id="A0A9P5N5H9"/>